<evidence type="ECO:0000256" key="9">
    <source>
        <dbReference type="ARBA" id="ARBA00022490"/>
    </source>
</evidence>
<dbReference type="GeneID" id="11504243"/>
<dbReference type="GO" id="GO:1990663">
    <property type="term" value="F:dihydroorotate dehydrogenase (fumarate) activity"/>
    <property type="evidence" value="ECO:0007669"/>
    <property type="project" value="UniProtKB-EC"/>
</dbReference>
<organism evidence="17 18">
    <name type="scientific">Torulaspora delbrueckii</name>
    <name type="common">Yeast</name>
    <name type="synonym">Candida colliculosa</name>
    <dbReference type="NCBI Taxonomy" id="4950"/>
    <lineage>
        <taxon>Eukaryota</taxon>
        <taxon>Fungi</taxon>
        <taxon>Dikarya</taxon>
        <taxon>Ascomycota</taxon>
        <taxon>Saccharomycotina</taxon>
        <taxon>Saccharomycetes</taxon>
        <taxon>Saccharomycetales</taxon>
        <taxon>Saccharomycetaceae</taxon>
        <taxon>Torulaspora</taxon>
    </lineage>
</organism>
<dbReference type="InterPro" id="IPR012135">
    <property type="entry name" value="Dihydroorotate_DH_1_2"/>
</dbReference>
<keyword evidence="13 15" id="KW-0560">Oxidoreductase</keyword>
<keyword evidence="18" id="KW-1185">Reference proteome</keyword>
<comment type="subcellular location">
    <subcellularLocation>
        <location evidence="3 15">Cytoplasm</location>
    </subcellularLocation>
</comment>
<dbReference type="STRING" id="1076872.G8ZXM9"/>
<evidence type="ECO:0000256" key="14">
    <source>
        <dbReference type="ARBA" id="ARBA00031623"/>
    </source>
</evidence>
<dbReference type="GO" id="GO:0006207">
    <property type="term" value="P:'de novo' pyrimidine nucleobase biosynthetic process"/>
    <property type="evidence" value="ECO:0007669"/>
    <property type="project" value="EnsemblFungi"/>
</dbReference>
<keyword evidence="11 15" id="KW-0288">FMN</keyword>
<evidence type="ECO:0000256" key="8">
    <source>
        <dbReference type="ARBA" id="ARBA00021374"/>
    </source>
</evidence>
<dbReference type="PANTHER" id="PTHR48109">
    <property type="entry name" value="DIHYDROOROTATE DEHYDROGENASE (QUINONE), MITOCHONDRIAL-RELATED"/>
    <property type="match status" value="1"/>
</dbReference>
<evidence type="ECO:0000256" key="13">
    <source>
        <dbReference type="ARBA" id="ARBA00023002"/>
    </source>
</evidence>
<name>G8ZXM9_TORDE</name>
<dbReference type="KEGG" id="tdl:TDEL_0F05620"/>
<dbReference type="EMBL" id="HE616747">
    <property type="protein sequence ID" value="CCE93373.1"/>
    <property type="molecule type" value="Genomic_DNA"/>
</dbReference>
<dbReference type="InterPro" id="IPR013785">
    <property type="entry name" value="Aldolase_TIM"/>
</dbReference>
<dbReference type="PIRSF" id="PIRSF000164">
    <property type="entry name" value="DHO_oxidase"/>
    <property type="match status" value="1"/>
</dbReference>
<evidence type="ECO:0000256" key="15">
    <source>
        <dbReference type="RuleBase" id="RU364042"/>
    </source>
</evidence>
<gene>
    <name evidence="17" type="primary">TDEL0F05620</name>
    <name evidence="17" type="ORF">TDEL_0F05620</name>
</gene>
<dbReference type="RefSeq" id="XP_003682584.1">
    <property type="nucleotide sequence ID" value="XM_003682536.1"/>
</dbReference>
<dbReference type="InterPro" id="IPR050074">
    <property type="entry name" value="DHO_dehydrogenase"/>
</dbReference>
<dbReference type="InterPro" id="IPR001295">
    <property type="entry name" value="Dihydroorotate_DH_CS"/>
</dbReference>
<dbReference type="SUPFAM" id="SSF51395">
    <property type="entry name" value="FMN-linked oxidoreductases"/>
    <property type="match status" value="1"/>
</dbReference>
<comment type="cofactor">
    <cofactor evidence="2 15">
        <name>FMN</name>
        <dbReference type="ChEBI" id="CHEBI:58210"/>
    </cofactor>
</comment>
<evidence type="ECO:0000256" key="2">
    <source>
        <dbReference type="ARBA" id="ARBA00001917"/>
    </source>
</evidence>
<comment type="pathway">
    <text evidence="4 15">Pyrimidine metabolism; UMP biosynthesis via de novo pathway.</text>
</comment>
<feature type="domain" description="Dihydroorotate dehydrogenase catalytic" evidence="16">
    <location>
        <begin position="3"/>
        <end position="294"/>
    </location>
</feature>
<dbReference type="GO" id="GO:0005737">
    <property type="term" value="C:cytoplasm"/>
    <property type="evidence" value="ECO:0007669"/>
    <property type="project" value="UniProtKB-SubCell"/>
</dbReference>
<evidence type="ECO:0000259" key="16">
    <source>
        <dbReference type="Pfam" id="PF01180"/>
    </source>
</evidence>
<evidence type="ECO:0000256" key="4">
    <source>
        <dbReference type="ARBA" id="ARBA00004725"/>
    </source>
</evidence>
<dbReference type="InterPro" id="IPR024920">
    <property type="entry name" value="Dihydroorotate_DH_1"/>
</dbReference>
<dbReference type="EC" id="1.3.98.1" evidence="7 15"/>
<dbReference type="PROSITE" id="PS00911">
    <property type="entry name" value="DHODEHASE_1"/>
    <property type="match status" value="1"/>
</dbReference>
<dbReference type="HAMAP" id="MF_00224">
    <property type="entry name" value="DHO_dh_type1"/>
    <property type="match status" value="1"/>
</dbReference>
<dbReference type="HOGENOM" id="CLU_042042_3_0_1"/>
<dbReference type="Gene3D" id="3.20.20.70">
    <property type="entry name" value="Aldolase class I"/>
    <property type="match status" value="1"/>
</dbReference>
<dbReference type="UniPathway" id="UPA00070"/>
<dbReference type="OrthoDB" id="14784at2759"/>
<dbReference type="PANTHER" id="PTHR48109:SF1">
    <property type="entry name" value="DIHYDROOROTATE DEHYDROGENASE (FUMARATE)"/>
    <property type="match status" value="1"/>
</dbReference>
<comment type="similarity">
    <text evidence="5 15">Belongs to the dihydroorotate dehydrogenase family. Type 1 subfamily.</text>
</comment>
<dbReference type="PROSITE" id="PS00912">
    <property type="entry name" value="DHODEHASE_2"/>
    <property type="match status" value="1"/>
</dbReference>
<keyword evidence="10 15" id="KW-0285">Flavoprotein</keyword>
<dbReference type="Pfam" id="PF01180">
    <property type="entry name" value="DHO_dh"/>
    <property type="match status" value="1"/>
</dbReference>
<dbReference type="InterPro" id="IPR033886">
    <property type="entry name" value="DHOD_1A"/>
</dbReference>
<dbReference type="Proteomes" id="UP000005627">
    <property type="component" value="Chromosome 6"/>
</dbReference>
<comment type="subunit">
    <text evidence="6 15">Homodimer.</text>
</comment>
<evidence type="ECO:0000256" key="5">
    <source>
        <dbReference type="ARBA" id="ARBA00008008"/>
    </source>
</evidence>
<evidence type="ECO:0000256" key="3">
    <source>
        <dbReference type="ARBA" id="ARBA00004496"/>
    </source>
</evidence>
<dbReference type="GO" id="GO:0044205">
    <property type="term" value="P:'de novo' UMP biosynthetic process"/>
    <property type="evidence" value="ECO:0007669"/>
    <property type="project" value="UniProtKB-UniPathway"/>
</dbReference>
<dbReference type="InParanoid" id="G8ZXM9"/>
<dbReference type="InterPro" id="IPR005720">
    <property type="entry name" value="Dihydroorotate_DH_cat"/>
</dbReference>
<evidence type="ECO:0000256" key="1">
    <source>
        <dbReference type="ARBA" id="ARBA00001694"/>
    </source>
</evidence>
<dbReference type="eggNOG" id="KOG1436">
    <property type="taxonomic scope" value="Eukaryota"/>
</dbReference>
<proteinExistence type="inferred from homology"/>
<evidence type="ECO:0000256" key="10">
    <source>
        <dbReference type="ARBA" id="ARBA00022630"/>
    </source>
</evidence>
<evidence type="ECO:0000256" key="11">
    <source>
        <dbReference type="ARBA" id="ARBA00022643"/>
    </source>
</evidence>
<keyword evidence="9 15" id="KW-0963">Cytoplasm</keyword>
<dbReference type="FunFam" id="3.20.20.70:FF:000027">
    <property type="entry name" value="Dihydropyrimidine dehydrogenase [NADP(+)]"/>
    <property type="match status" value="1"/>
</dbReference>
<evidence type="ECO:0000313" key="18">
    <source>
        <dbReference type="Proteomes" id="UP000005627"/>
    </source>
</evidence>
<dbReference type="FunCoup" id="G8ZXM9">
    <property type="interactions" value="759"/>
</dbReference>
<evidence type="ECO:0000256" key="6">
    <source>
        <dbReference type="ARBA" id="ARBA00011738"/>
    </source>
</evidence>
<comment type="catalytic activity">
    <reaction evidence="1 15">
        <text>(S)-dihydroorotate + fumarate = orotate + succinate</text>
        <dbReference type="Rhea" id="RHEA:30059"/>
        <dbReference type="ChEBI" id="CHEBI:29806"/>
        <dbReference type="ChEBI" id="CHEBI:30031"/>
        <dbReference type="ChEBI" id="CHEBI:30839"/>
        <dbReference type="ChEBI" id="CHEBI:30864"/>
        <dbReference type="EC" id="1.3.98.1"/>
    </reaction>
</comment>
<protein>
    <recommendedName>
        <fullName evidence="8 15">Dihydroorotate dehydrogenase (fumarate)</fullName>
        <ecNumber evidence="7 15">1.3.98.1</ecNumber>
    </recommendedName>
    <alternativeName>
        <fullName evidence="14 15">Dihydroorotate oxidase</fullName>
    </alternativeName>
</protein>
<evidence type="ECO:0000313" key="17">
    <source>
        <dbReference type="EMBL" id="CCE93373.1"/>
    </source>
</evidence>
<dbReference type="InterPro" id="IPR023359">
    <property type="entry name" value="Dihydro_DH_chainA_dom2"/>
</dbReference>
<dbReference type="AlphaFoldDB" id="G8ZXM9"/>
<reference evidence="17 18" key="1">
    <citation type="journal article" date="2011" name="Proc. Natl. Acad. Sci. U.S.A.">
        <title>Evolutionary erosion of yeast sex chromosomes by mating-type switching accidents.</title>
        <authorList>
            <person name="Gordon J.L."/>
            <person name="Armisen D."/>
            <person name="Proux-Wera E."/>
            <person name="Oheigeartaigh S.S."/>
            <person name="Byrne K.P."/>
            <person name="Wolfe K.H."/>
        </authorList>
    </citation>
    <scope>NUCLEOTIDE SEQUENCE [LARGE SCALE GENOMIC DNA]</scope>
    <source>
        <strain evidence="18">ATCC 10662 / CBS 1146 / NBRC 0425 / NCYC 2629 / NRRL Y-866</strain>
    </source>
</reference>
<keyword evidence="12 15" id="KW-0665">Pyrimidine biosynthesis</keyword>
<dbReference type="NCBIfam" id="NF002702">
    <property type="entry name" value="PRK02506.1"/>
    <property type="match status" value="1"/>
</dbReference>
<dbReference type="CDD" id="cd04741">
    <property type="entry name" value="DHOD_1A_like"/>
    <property type="match status" value="1"/>
</dbReference>
<dbReference type="Gene3D" id="2.30.26.10">
    <property type="entry name" value="Dihydroorotate Dehydrogenase A, chain A, domain 2"/>
    <property type="match status" value="1"/>
</dbReference>
<accession>G8ZXM9</accession>
<evidence type="ECO:0000256" key="12">
    <source>
        <dbReference type="ARBA" id="ARBA00022975"/>
    </source>
</evidence>
<sequence>MSLATKFGGYTYENPFMNASGVHCMSTDELDEMDNSRAGSFITKSATTSHRAGNPEPRYFSVPLGSINSMGLPNQGIDYYLNYVLDRQKSHPDSSPVFFSVAGMSVEENLNLLKKIQDSDFNGTTELNFSCPNVPGKPQVAYDFEMTQEILSKVFEFFKKPLGVKMPPFFDFAHFDAMANILNQFPLAYVNCINSVGNGLYIDVETETVVIKPKDGFGGLGGEYVKPTALANVRAFYTRLNPSIKIIGTGGIKTGQDAFEHLLCGATMLQVGTELYKEGVSIFERLEKELKEIMEKKGYSTIDDLRGKLNSL</sequence>
<comment type="function">
    <text evidence="15">Catalyzes the conversion of dihydroorotate to orotate with fumarate as the electron acceptor.</text>
</comment>
<evidence type="ECO:0000256" key="7">
    <source>
        <dbReference type="ARBA" id="ARBA00011911"/>
    </source>
</evidence>